<dbReference type="Gene3D" id="3.40.630.10">
    <property type="entry name" value="Zn peptidases"/>
    <property type="match status" value="1"/>
</dbReference>
<protein>
    <recommendedName>
        <fullName evidence="1">Peptidase M20 domain-containing protein 2</fullName>
    </recommendedName>
</protein>
<keyword evidence="4" id="KW-1185">Reference proteome</keyword>
<dbReference type="PANTHER" id="PTHR30575:SF0">
    <property type="entry name" value="XAA-ARG DIPEPTIDASE"/>
    <property type="match status" value="1"/>
</dbReference>
<gene>
    <name evidence="3" type="ORF">AB6A68_10745</name>
</gene>
<dbReference type="SUPFAM" id="SSF53187">
    <property type="entry name" value="Zn-dependent exopeptidases"/>
    <property type="match status" value="1"/>
</dbReference>
<dbReference type="PANTHER" id="PTHR30575">
    <property type="entry name" value="PEPTIDASE M20"/>
    <property type="match status" value="1"/>
</dbReference>
<name>A0ABV3Y789_9ACTN</name>
<comment type="similarity">
    <text evidence="1">Belongs to the peptidase M20A family.</text>
</comment>
<dbReference type="InterPro" id="IPR011650">
    <property type="entry name" value="Peptidase_M20_dimer"/>
</dbReference>
<organism evidence="3 4">
    <name type="scientific">Ferrimicrobium acidiphilum</name>
    <dbReference type="NCBI Taxonomy" id="121039"/>
    <lineage>
        <taxon>Bacteria</taxon>
        <taxon>Bacillati</taxon>
        <taxon>Actinomycetota</taxon>
        <taxon>Acidimicrobiia</taxon>
        <taxon>Acidimicrobiales</taxon>
        <taxon>Acidimicrobiaceae</taxon>
        <taxon>Ferrimicrobium</taxon>
    </lineage>
</organism>
<dbReference type="NCBIfam" id="TIGR01891">
    <property type="entry name" value="amidohydrolases"/>
    <property type="match status" value="1"/>
</dbReference>
<dbReference type="Pfam" id="PF01546">
    <property type="entry name" value="Peptidase_M20"/>
    <property type="match status" value="1"/>
</dbReference>
<feature type="domain" description="Peptidase M20 dimerisation" evidence="2">
    <location>
        <begin position="170"/>
        <end position="259"/>
    </location>
</feature>
<dbReference type="PIRSF" id="PIRSF037226">
    <property type="entry name" value="Amidohydrolase_ACY1L2_prd"/>
    <property type="match status" value="1"/>
</dbReference>
<evidence type="ECO:0000313" key="3">
    <source>
        <dbReference type="EMBL" id="MEX6430304.1"/>
    </source>
</evidence>
<dbReference type="Pfam" id="PF07687">
    <property type="entry name" value="M20_dimer"/>
    <property type="match status" value="1"/>
</dbReference>
<accession>A0ABV3Y789</accession>
<dbReference type="RefSeq" id="WP_298344547.1">
    <property type="nucleotide sequence ID" value="NZ_JBFSHR010000045.1"/>
</dbReference>
<dbReference type="Gene3D" id="3.30.70.360">
    <property type="match status" value="1"/>
</dbReference>
<dbReference type="SUPFAM" id="SSF55031">
    <property type="entry name" value="Bacterial exopeptidase dimerisation domain"/>
    <property type="match status" value="1"/>
</dbReference>
<comment type="caution">
    <text evidence="3">The sequence shown here is derived from an EMBL/GenBank/DDBJ whole genome shotgun (WGS) entry which is preliminary data.</text>
</comment>
<dbReference type="InterPro" id="IPR002933">
    <property type="entry name" value="Peptidase_M20"/>
</dbReference>
<evidence type="ECO:0000259" key="2">
    <source>
        <dbReference type="Pfam" id="PF07687"/>
    </source>
</evidence>
<sequence length="390" mass="41018">MLEAKAAAQRVQESIASAMVALSHRIHAFPELGFQEERASEWVGEALASGGFTVSQGVANLPTAIEATIGSGDLVIALCAEYDALPEIGHACGHNVIASAAVTAALSLAPLVDELGLTLKVLGTPAEEGGGGKILMLDAGIFDHIHAAMMVHPSPREDVEMRALAVSHMLIEYQGKTAHASAAPEKGINAGDALTVAQVSIGLLRQQLPSNCQVHGIVAHGGEAPNVIPGRTEAHYYLRSTTLAGLEDVRPRINRCFEAGALATGATLRITELSPPYSEFDTDSRIAAYYVNNATALGRQFDPISGTAKPMGGSTDMANVSLKLPSIHPMLRIDCGDSVNHQPEFAAHCAEASADKALLEGGLAMAWTIIDLATDEQERDRLMRRVPAAD</sequence>
<reference evidence="3 4" key="1">
    <citation type="submission" date="2024-07" db="EMBL/GenBank/DDBJ databases">
        <title>Draft Genome Sequence of Ferrimicrobium acidiphilum Strain YE2023, Isolated from a Pulp of Bioleach Reactor.</title>
        <authorList>
            <person name="Elkina Y.A."/>
            <person name="Bulaeva A.G."/>
            <person name="Beletsky A.V."/>
            <person name="Mardanov A.V."/>
        </authorList>
    </citation>
    <scope>NUCLEOTIDE SEQUENCE [LARGE SCALE GENOMIC DNA]</scope>
    <source>
        <strain evidence="3 4">YE2023</strain>
    </source>
</reference>
<dbReference type="InterPro" id="IPR036264">
    <property type="entry name" value="Bact_exopeptidase_dim_dom"/>
</dbReference>
<dbReference type="CDD" id="cd05672">
    <property type="entry name" value="M20_ACY1L2-like"/>
    <property type="match status" value="1"/>
</dbReference>
<proteinExistence type="inferred from homology"/>
<evidence type="ECO:0000313" key="4">
    <source>
        <dbReference type="Proteomes" id="UP001560267"/>
    </source>
</evidence>
<dbReference type="InterPro" id="IPR017144">
    <property type="entry name" value="Xaa-Arg_dipeptidase"/>
</dbReference>
<dbReference type="EMBL" id="JBFSHR010000045">
    <property type="protein sequence ID" value="MEX6430304.1"/>
    <property type="molecule type" value="Genomic_DNA"/>
</dbReference>
<dbReference type="Proteomes" id="UP001560267">
    <property type="component" value="Unassembled WGS sequence"/>
</dbReference>
<dbReference type="InterPro" id="IPR052030">
    <property type="entry name" value="Peptidase_M20/M20A_hydrolases"/>
</dbReference>
<evidence type="ECO:0000256" key="1">
    <source>
        <dbReference type="PIRNR" id="PIRNR037226"/>
    </source>
</evidence>
<dbReference type="InterPro" id="IPR017439">
    <property type="entry name" value="Amidohydrolase"/>
</dbReference>